<evidence type="ECO:0000256" key="2">
    <source>
        <dbReference type="ARBA" id="ARBA00022737"/>
    </source>
</evidence>
<dbReference type="GO" id="GO:0005783">
    <property type="term" value="C:endoplasmic reticulum"/>
    <property type="evidence" value="ECO:0007669"/>
    <property type="project" value="TreeGrafter"/>
</dbReference>
<name>A0A835Z556_9STRA</name>
<dbReference type="PROSITE" id="PS50082">
    <property type="entry name" value="WD_REPEATS_2"/>
    <property type="match status" value="2"/>
</dbReference>
<feature type="repeat" description="WD" evidence="3">
    <location>
        <begin position="122"/>
        <end position="152"/>
    </location>
</feature>
<dbReference type="Proteomes" id="UP000664859">
    <property type="component" value="Unassembled WGS sequence"/>
</dbReference>
<dbReference type="PANTHER" id="PTHR44321">
    <property type="entry name" value="TRANSDUCIN BETA-LIKE PROTEIN 2"/>
    <property type="match status" value="1"/>
</dbReference>
<proteinExistence type="predicted"/>
<dbReference type="InterPro" id="IPR019775">
    <property type="entry name" value="WD40_repeat_CS"/>
</dbReference>
<dbReference type="InterPro" id="IPR015943">
    <property type="entry name" value="WD40/YVTN_repeat-like_dom_sf"/>
</dbReference>
<dbReference type="PANTHER" id="PTHR44321:SF1">
    <property type="entry name" value="TRANSDUCIN BETA-LIKE PROTEIN 2"/>
    <property type="match status" value="1"/>
</dbReference>
<keyword evidence="1 3" id="KW-0853">WD repeat</keyword>
<dbReference type="PROSITE" id="PS00678">
    <property type="entry name" value="WD_REPEATS_1"/>
    <property type="match status" value="1"/>
</dbReference>
<feature type="compositionally biased region" description="Basic residues" evidence="4">
    <location>
        <begin position="82"/>
        <end position="99"/>
    </location>
</feature>
<sequence length="489" mass="52327">MNRGRMELLQWARANGCLWKVDESLEFLARIHYIYDARDYISIVSTVEWALANGCPCSDREAPSDAPAGAAAECAAAEPRDKRHKRPKGGGNKGGHKPKAAAAPHKAKVIPPPPHLLLLRELKGHSETVTSVAFSPDGRFLATSSEDGSIRLIQAATLSDPEPKTHRIPLSFDHATALAFNDNTKRLAAVTSDYRKCCLFSIPSEAEASRCAREQCPAWGQGSVRMKKGIKPTLMKEFETGHSNPIMEASGAGSSAQFFSLCLAARPDAALVMLLDVEKWMVVVTCGAGSDTIVNLFSVKGEKLTHADTGHIKNNVACASADNRFIAVGCYLPEVTLLEVCRKKQTGEFDKLARAMTLGGHKGQVVGVAINSTTTRAATVSLDGTWRVWDITVRYNLDEDPRCQGTYPLDATKGVPTGIAFGPGGKVVAISAGKRLLYFSAETGAQVGEVADACGTGSIVGLKSPRDAHCVAVVASGNKHAFLWKFPDV</sequence>
<dbReference type="OrthoDB" id="346371at2759"/>
<gene>
    <name evidence="5" type="ORF">JKP88DRAFT_353851</name>
</gene>
<dbReference type="SMART" id="SM00320">
    <property type="entry name" value="WD40"/>
    <property type="match status" value="3"/>
</dbReference>
<dbReference type="InterPro" id="IPR001680">
    <property type="entry name" value="WD40_rpt"/>
</dbReference>
<dbReference type="InterPro" id="IPR042410">
    <property type="entry name" value="WBSCR13"/>
</dbReference>
<comment type="caution">
    <text evidence="5">The sequence shown here is derived from an EMBL/GenBank/DDBJ whole genome shotgun (WGS) entry which is preliminary data.</text>
</comment>
<keyword evidence="2" id="KW-0677">Repeat</keyword>
<feature type="region of interest" description="Disordered" evidence="4">
    <location>
        <begin position="60"/>
        <end position="107"/>
    </location>
</feature>
<dbReference type="SUPFAM" id="SSF50978">
    <property type="entry name" value="WD40 repeat-like"/>
    <property type="match status" value="1"/>
</dbReference>
<evidence type="ECO:0000256" key="4">
    <source>
        <dbReference type="SAM" id="MobiDB-lite"/>
    </source>
</evidence>
<evidence type="ECO:0000256" key="1">
    <source>
        <dbReference type="ARBA" id="ARBA00022574"/>
    </source>
</evidence>
<accession>A0A835Z556</accession>
<dbReference type="GO" id="GO:0030968">
    <property type="term" value="P:endoplasmic reticulum unfolded protein response"/>
    <property type="evidence" value="ECO:0007669"/>
    <property type="project" value="TreeGrafter"/>
</dbReference>
<dbReference type="InterPro" id="IPR036322">
    <property type="entry name" value="WD40_repeat_dom_sf"/>
</dbReference>
<feature type="repeat" description="WD" evidence="3">
    <location>
        <begin position="358"/>
        <end position="391"/>
    </location>
</feature>
<dbReference type="EMBL" id="JAFCMP010000099">
    <property type="protein sequence ID" value="KAG5186991.1"/>
    <property type="molecule type" value="Genomic_DNA"/>
</dbReference>
<dbReference type="AlphaFoldDB" id="A0A835Z556"/>
<organism evidence="5 6">
    <name type="scientific">Tribonema minus</name>
    <dbReference type="NCBI Taxonomy" id="303371"/>
    <lineage>
        <taxon>Eukaryota</taxon>
        <taxon>Sar</taxon>
        <taxon>Stramenopiles</taxon>
        <taxon>Ochrophyta</taxon>
        <taxon>PX clade</taxon>
        <taxon>Xanthophyceae</taxon>
        <taxon>Tribonematales</taxon>
        <taxon>Tribonemataceae</taxon>
        <taxon>Tribonema</taxon>
    </lineage>
</organism>
<feature type="compositionally biased region" description="Low complexity" evidence="4">
    <location>
        <begin position="64"/>
        <end position="77"/>
    </location>
</feature>
<evidence type="ECO:0000256" key="3">
    <source>
        <dbReference type="PROSITE-ProRule" id="PRU00221"/>
    </source>
</evidence>
<evidence type="ECO:0000313" key="5">
    <source>
        <dbReference type="EMBL" id="KAG5186991.1"/>
    </source>
</evidence>
<keyword evidence="6" id="KW-1185">Reference proteome</keyword>
<dbReference type="Gene3D" id="2.130.10.10">
    <property type="entry name" value="YVTN repeat-like/Quinoprotein amine dehydrogenase"/>
    <property type="match status" value="2"/>
</dbReference>
<reference evidence="5" key="1">
    <citation type="submission" date="2021-02" db="EMBL/GenBank/DDBJ databases">
        <title>First Annotated Genome of the Yellow-green Alga Tribonema minus.</title>
        <authorList>
            <person name="Mahan K.M."/>
        </authorList>
    </citation>
    <scope>NUCLEOTIDE SEQUENCE</scope>
    <source>
        <strain evidence="5">UTEX B ZZ1240</strain>
    </source>
</reference>
<dbReference type="PROSITE" id="PS50294">
    <property type="entry name" value="WD_REPEATS_REGION"/>
    <property type="match status" value="2"/>
</dbReference>
<evidence type="ECO:0000313" key="6">
    <source>
        <dbReference type="Proteomes" id="UP000664859"/>
    </source>
</evidence>
<protein>
    <submittedName>
        <fullName evidence="5">WD40-repeat-containing domain protein</fullName>
    </submittedName>
</protein>
<dbReference type="Pfam" id="PF00400">
    <property type="entry name" value="WD40"/>
    <property type="match status" value="2"/>
</dbReference>